<reference evidence="2 3" key="1">
    <citation type="submission" date="2019-09" db="EMBL/GenBank/DDBJ databases">
        <title>Distinct polysaccharide growth profiles of human intestinal Prevotella copri isolates.</title>
        <authorList>
            <person name="Fehlner-Peach H."/>
            <person name="Magnabosco C."/>
            <person name="Raghavan V."/>
            <person name="Scher J.U."/>
            <person name="Tett A."/>
            <person name="Cox L.M."/>
            <person name="Gottsegen C."/>
            <person name="Watters A."/>
            <person name="Wiltshire- Gordon J.D."/>
            <person name="Segata N."/>
            <person name="Bonneau R."/>
            <person name="Littman D.R."/>
        </authorList>
    </citation>
    <scope>NUCLEOTIDE SEQUENCE [LARGE SCALE GENOMIC DNA]</scope>
    <source>
        <strain evidence="3">iAA917</strain>
    </source>
</reference>
<gene>
    <name evidence="2" type="ORF">F7D25_12765</name>
</gene>
<accession>A0A6G1VQG1</accession>
<dbReference type="RefSeq" id="WP_153090847.1">
    <property type="nucleotide sequence ID" value="NZ_VZAH01000120.1"/>
</dbReference>
<dbReference type="GO" id="GO:0009100">
    <property type="term" value="P:glycoprotein metabolic process"/>
    <property type="evidence" value="ECO:0007669"/>
    <property type="project" value="UniProtKB-ARBA"/>
</dbReference>
<dbReference type="Proteomes" id="UP000477980">
    <property type="component" value="Unassembled WGS sequence"/>
</dbReference>
<dbReference type="OrthoDB" id="9786100at2"/>
<evidence type="ECO:0000259" key="1">
    <source>
        <dbReference type="Pfam" id="PF04991"/>
    </source>
</evidence>
<name>A0A6G1VQG1_9BACT</name>
<evidence type="ECO:0000313" key="3">
    <source>
        <dbReference type="Proteomes" id="UP000477980"/>
    </source>
</evidence>
<dbReference type="PANTHER" id="PTHR43404:SF2">
    <property type="entry name" value="LIPOPOLYSACCHARIDE CHOLINEPHOSPHOTRANSFERASE LICD"/>
    <property type="match status" value="1"/>
</dbReference>
<comment type="caution">
    <text evidence="2">The sequence shown here is derived from an EMBL/GenBank/DDBJ whole genome shotgun (WGS) entry which is preliminary data.</text>
</comment>
<sequence length="301" mass="35240">MMLNAKELINRIQQEYNILHPIGEDNSHKLKSILVSMLADFDSVAKKHEIDYILAYGSVLGAIRHKGFIPWDDDLDIYLSRDDWNKLKSIFSSEMEDKYILEGPGYNDKLLRQTFGKIYLKGTELVEFMDMNSPYTHSIYIDIFVLDNVSANPVVRIFDSYFARVMKFVINSQTYYKYPNPILNKIKKTSFSTKIYFNFRATLGFLTSFASHTAWCNWFDEFFSRHHSKTGFLTQSSWSKEIFESSVYFPPSKGVFEGLEVNLPRNPDLYLKKSYGDDYMQLPPKEKRENHLIVSLNFGKY</sequence>
<evidence type="ECO:0000313" key="2">
    <source>
        <dbReference type="EMBL" id="MQP15262.1"/>
    </source>
</evidence>
<dbReference type="EMBL" id="VZAH01000120">
    <property type="protein sequence ID" value="MQP15262.1"/>
    <property type="molecule type" value="Genomic_DNA"/>
</dbReference>
<proteinExistence type="predicted"/>
<feature type="domain" description="LicD/FKTN/FKRP nucleotidyltransferase" evidence="1">
    <location>
        <begin position="45"/>
        <end position="276"/>
    </location>
</feature>
<dbReference type="InterPro" id="IPR052942">
    <property type="entry name" value="LPS_cholinephosphotransferase"/>
</dbReference>
<protein>
    <submittedName>
        <fullName evidence="2">LicD family protein</fullName>
    </submittedName>
</protein>
<organism evidence="2 3">
    <name type="scientific">Segatella copri</name>
    <dbReference type="NCBI Taxonomy" id="165179"/>
    <lineage>
        <taxon>Bacteria</taxon>
        <taxon>Pseudomonadati</taxon>
        <taxon>Bacteroidota</taxon>
        <taxon>Bacteroidia</taxon>
        <taxon>Bacteroidales</taxon>
        <taxon>Prevotellaceae</taxon>
        <taxon>Segatella</taxon>
    </lineage>
</organism>
<dbReference type="InterPro" id="IPR007074">
    <property type="entry name" value="LicD/FKTN/FKRP_NTP_transf"/>
</dbReference>
<dbReference type="AlphaFoldDB" id="A0A6G1VQG1"/>
<dbReference type="PANTHER" id="PTHR43404">
    <property type="entry name" value="LIPOPOLYSACCHARIDE CHOLINEPHOSPHOTRANSFERASE LICD"/>
    <property type="match status" value="1"/>
</dbReference>
<dbReference type="Pfam" id="PF04991">
    <property type="entry name" value="LicD"/>
    <property type="match status" value="1"/>
</dbReference>